<dbReference type="PANTHER" id="PTHR14614:SF157">
    <property type="entry name" value="METHYLTRANSFERASE TYPE 12 DOMAIN-CONTAINING PROTEIN"/>
    <property type="match status" value="1"/>
</dbReference>
<dbReference type="EMBL" id="KQ242378">
    <property type="protein sequence ID" value="KNC79037.1"/>
    <property type="molecule type" value="Genomic_DNA"/>
</dbReference>
<reference evidence="1 2" key="1">
    <citation type="submission" date="2011-02" db="EMBL/GenBank/DDBJ databases">
        <title>The Genome Sequence of Sphaeroforma arctica JP610.</title>
        <authorList>
            <consortium name="The Broad Institute Genome Sequencing Platform"/>
            <person name="Russ C."/>
            <person name="Cuomo C."/>
            <person name="Young S.K."/>
            <person name="Zeng Q."/>
            <person name="Gargeya S."/>
            <person name="Alvarado L."/>
            <person name="Berlin A."/>
            <person name="Chapman S.B."/>
            <person name="Chen Z."/>
            <person name="Freedman E."/>
            <person name="Gellesch M."/>
            <person name="Goldberg J."/>
            <person name="Griggs A."/>
            <person name="Gujja S."/>
            <person name="Heilman E."/>
            <person name="Heiman D."/>
            <person name="Howarth C."/>
            <person name="Mehta T."/>
            <person name="Neiman D."/>
            <person name="Pearson M."/>
            <person name="Roberts A."/>
            <person name="Saif S."/>
            <person name="Shea T."/>
            <person name="Shenoy N."/>
            <person name="Sisk P."/>
            <person name="Stolte C."/>
            <person name="Sykes S."/>
            <person name="White J."/>
            <person name="Yandava C."/>
            <person name="Burger G."/>
            <person name="Gray M.W."/>
            <person name="Holland P.W.H."/>
            <person name="King N."/>
            <person name="Lang F.B.F."/>
            <person name="Roger A.J."/>
            <person name="Ruiz-Trillo I."/>
            <person name="Haas B."/>
            <person name="Nusbaum C."/>
            <person name="Birren B."/>
        </authorList>
    </citation>
    <scope>NUCLEOTIDE SEQUENCE [LARGE SCALE GENOMIC DNA]</scope>
    <source>
        <strain evidence="1 2">JP610</strain>
    </source>
</reference>
<dbReference type="InterPro" id="IPR029063">
    <property type="entry name" value="SAM-dependent_MTases_sf"/>
</dbReference>
<organism evidence="1 2">
    <name type="scientific">Sphaeroforma arctica JP610</name>
    <dbReference type="NCBI Taxonomy" id="667725"/>
    <lineage>
        <taxon>Eukaryota</taxon>
        <taxon>Ichthyosporea</taxon>
        <taxon>Ichthyophonida</taxon>
        <taxon>Sphaeroforma</taxon>
    </lineage>
</organism>
<dbReference type="RefSeq" id="XP_014152939.1">
    <property type="nucleotide sequence ID" value="XM_014297464.1"/>
</dbReference>
<keyword evidence="2" id="KW-1185">Reference proteome</keyword>
<proteinExistence type="predicted"/>
<sequence length="258" mass="28339">MLCTTRVNGKDLTIKGRELNPEDDDVEVDINFFEQSYSPAGLTGFTIWEASWVMVRNVLQDRLKDKLQGARVVELGAGTAFSSLVASALGANVLVTDLEAVVMGSILPNIIYNENENSTTDINTPTSSSAWQGSRRVGEGSVSAMSLDWMTDVALQVIDNDPRDADLILAADTVWLCELIEPFVTTCVTLMKGPKNPPLYMTFRDRSTDKSTVFAGSDELFECFRRNNCEVNVLDKIDPEDKRKGGLVTLCLIKLASS</sequence>
<evidence type="ECO:0000313" key="2">
    <source>
        <dbReference type="Proteomes" id="UP000054560"/>
    </source>
</evidence>
<dbReference type="PANTHER" id="PTHR14614">
    <property type="entry name" value="HEPATOCELLULAR CARCINOMA-ASSOCIATED ANTIGEN"/>
    <property type="match status" value="1"/>
</dbReference>
<dbReference type="InterPro" id="IPR019410">
    <property type="entry name" value="Methyltransf_16"/>
</dbReference>
<name>A0A0L0FQI2_9EUKA</name>
<dbReference type="SUPFAM" id="SSF53335">
    <property type="entry name" value="S-adenosyl-L-methionine-dependent methyltransferases"/>
    <property type="match status" value="1"/>
</dbReference>
<protein>
    <submittedName>
        <fullName evidence="1">Uncharacterized protein</fullName>
    </submittedName>
</protein>
<dbReference type="STRING" id="667725.A0A0L0FQI2"/>
<dbReference type="eggNOG" id="ENOG502S63N">
    <property type="taxonomic scope" value="Eukaryota"/>
</dbReference>
<dbReference type="AlphaFoldDB" id="A0A0L0FQI2"/>
<evidence type="ECO:0000313" key="1">
    <source>
        <dbReference type="EMBL" id="KNC79037.1"/>
    </source>
</evidence>
<dbReference type="Pfam" id="PF10294">
    <property type="entry name" value="Methyltransf_16"/>
    <property type="match status" value="2"/>
</dbReference>
<dbReference type="Proteomes" id="UP000054560">
    <property type="component" value="Unassembled WGS sequence"/>
</dbReference>
<gene>
    <name evidence="1" type="ORF">SARC_08563</name>
</gene>
<dbReference type="Gene3D" id="3.40.50.150">
    <property type="entry name" value="Vaccinia Virus protein VP39"/>
    <property type="match status" value="1"/>
</dbReference>
<dbReference type="OrthoDB" id="407325at2759"/>
<accession>A0A0L0FQI2</accession>
<dbReference type="GeneID" id="25909067"/>